<keyword evidence="3" id="KW-1133">Transmembrane helix</keyword>
<sequence length="335" mass="37369">MLRCSSGFVPRNESIHRAYNLILGLILLALTLQFFVVIGLALLLTQGPRIFYAGERLGRGRKPFNIYKFRTLDTAKAARLTRDRVLRADDNIETPLGKYLRASRLDELPQIFNIIKGDMNVIGPRPTRPALAALQEAENPHYDVRFAVRPGLIGHTQAYMCHGSAKRLRSKLNYMLCRSHVSYAAELGIVARVGYEVLAKSARLILWRVFPALERRHNAALAQDWALEIVADAGRRHDVVSFDGDRLQLAQGYVNGPATLLIKTRSGGVRRAQVTLTGTEGKAHTLSPANDVARHYITRYLLGDPVVPPRPARRRAASEQDASLHVPFGVRRSAE</sequence>
<dbReference type="Pfam" id="PF02397">
    <property type="entry name" value="Bac_transf"/>
    <property type="match status" value="1"/>
</dbReference>
<dbReference type="STRING" id="441103.TRN7648_00169"/>
<dbReference type="GO" id="GO:0016780">
    <property type="term" value="F:phosphotransferase activity, for other substituted phosphate groups"/>
    <property type="evidence" value="ECO:0007669"/>
    <property type="project" value="TreeGrafter"/>
</dbReference>
<dbReference type="PANTHER" id="PTHR30576">
    <property type="entry name" value="COLANIC BIOSYNTHESIS UDP-GLUCOSE LIPID CARRIER TRANSFERASE"/>
    <property type="match status" value="1"/>
</dbReference>
<keyword evidence="3" id="KW-0812">Transmembrane</keyword>
<protein>
    <submittedName>
        <fullName evidence="5">Putative undecaprenyl-phosphate N-acetylgalactosaminyl 1-phosphate transferase</fullName>
        <ecNumber evidence="5">2.7.8.-</ecNumber>
    </submittedName>
</protein>
<dbReference type="EC" id="2.7.8.-" evidence="5"/>
<evidence type="ECO:0000259" key="4">
    <source>
        <dbReference type="Pfam" id="PF02397"/>
    </source>
</evidence>
<comment type="similarity">
    <text evidence="1">Belongs to the bacterial sugar transferase family.</text>
</comment>
<keyword evidence="2" id="KW-0270">Exopolysaccharide synthesis</keyword>
<dbReference type="AlphaFoldDB" id="A0A0P1GH14"/>
<name>A0A0P1GH14_9RHOB</name>
<accession>A0A0P1GH14</accession>
<evidence type="ECO:0000256" key="2">
    <source>
        <dbReference type="ARBA" id="ARBA00023169"/>
    </source>
</evidence>
<evidence type="ECO:0000313" key="5">
    <source>
        <dbReference type="EMBL" id="CUH74955.1"/>
    </source>
</evidence>
<proteinExistence type="inferred from homology"/>
<keyword evidence="5" id="KW-0808">Transferase</keyword>
<dbReference type="Proteomes" id="UP000054935">
    <property type="component" value="Unassembled WGS sequence"/>
</dbReference>
<feature type="transmembrane region" description="Helical" evidence="3">
    <location>
        <begin position="21"/>
        <end position="44"/>
    </location>
</feature>
<evidence type="ECO:0000256" key="1">
    <source>
        <dbReference type="ARBA" id="ARBA00006464"/>
    </source>
</evidence>
<reference evidence="5 6" key="1">
    <citation type="submission" date="2015-09" db="EMBL/GenBank/DDBJ databases">
        <authorList>
            <consortium name="Swine Surveillance"/>
        </authorList>
    </citation>
    <scope>NUCLEOTIDE SEQUENCE [LARGE SCALE GENOMIC DNA]</scope>
    <source>
        <strain evidence="5 6">CECT 7648</strain>
    </source>
</reference>
<evidence type="ECO:0000256" key="3">
    <source>
        <dbReference type="SAM" id="Phobius"/>
    </source>
</evidence>
<keyword evidence="3" id="KW-0472">Membrane</keyword>
<gene>
    <name evidence="5" type="primary">tuaA_1</name>
    <name evidence="5" type="ORF">TRN7648_00169</name>
</gene>
<organism evidence="5 6">
    <name type="scientific">Tropicibacter naphthalenivorans</name>
    <dbReference type="NCBI Taxonomy" id="441103"/>
    <lineage>
        <taxon>Bacteria</taxon>
        <taxon>Pseudomonadati</taxon>
        <taxon>Pseudomonadota</taxon>
        <taxon>Alphaproteobacteria</taxon>
        <taxon>Rhodobacterales</taxon>
        <taxon>Roseobacteraceae</taxon>
        <taxon>Tropicibacter</taxon>
    </lineage>
</organism>
<dbReference type="InterPro" id="IPR003362">
    <property type="entry name" value="Bact_transf"/>
</dbReference>
<dbReference type="EMBL" id="CYSE01000001">
    <property type="protein sequence ID" value="CUH74955.1"/>
    <property type="molecule type" value="Genomic_DNA"/>
</dbReference>
<dbReference type="PANTHER" id="PTHR30576:SF0">
    <property type="entry name" value="UNDECAPRENYL-PHOSPHATE N-ACETYLGALACTOSAMINYL 1-PHOSPHATE TRANSFERASE-RELATED"/>
    <property type="match status" value="1"/>
</dbReference>
<dbReference type="GO" id="GO:0000271">
    <property type="term" value="P:polysaccharide biosynthetic process"/>
    <property type="evidence" value="ECO:0007669"/>
    <property type="project" value="UniProtKB-KW"/>
</dbReference>
<evidence type="ECO:0000313" key="6">
    <source>
        <dbReference type="Proteomes" id="UP000054935"/>
    </source>
</evidence>
<keyword evidence="6" id="KW-1185">Reference proteome</keyword>
<feature type="domain" description="Bacterial sugar transferase" evidence="4">
    <location>
        <begin position="17"/>
        <end position="189"/>
    </location>
</feature>